<reference evidence="1" key="2">
    <citation type="journal article" date="2015" name="Data Brief">
        <title>Shoot transcriptome of the giant reed, Arundo donax.</title>
        <authorList>
            <person name="Barrero R.A."/>
            <person name="Guerrero F.D."/>
            <person name="Moolhuijzen P."/>
            <person name="Goolsby J.A."/>
            <person name="Tidwell J."/>
            <person name="Bellgard S.E."/>
            <person name="Bellgard M.I."/>
        </authorList>
    </citation>
    <scope>NUCLEOTIDE SEQUENCE</scope>
    <source>
        <tissue evidence="1">Shoot tissue taken approximately 20 cm above the soil surface</tissue>
    </source>
</reference>
<reference evidence="1" key="1">
    <citation type="submission" date="2014-09" db="EMBL/GenBank/DDBJ databases">
        <authorList>
            <person name="Magalhaes I.L.F."/>
            <person name="Oliveira U."/>
            <person name="Santos F.R."/>
            <person name="Vidigal T.H.D.A."/>
            <person name="Brescovit A.D."/>
            <person name="Santos A.J."/>
        </authorList>
    </citation>
    <scope>NUCLEOTIDE SEQUENCE</scope>
    <source>
        <tissue evidence="1">Shoot tissue taken approximately 20 cm above the soil surface</tissue>
    </source>
</reference>
<protein>
    <submittedName>
        <fullName evidence="1">Uncharacterized protein</fullName>
    </submittedName>
</protein>
<proteinExistence type="predicted"/>
<evidence type="ECO:0000313" key="1">
    <source>
        <dbReference type="EMBL" id="JAD87942.1"/>
    </source>
</evidence>
<dbReference type="EMBL" id="GBRH01209953">
    <property type="protein sequence ID" value="JAD87942.1"/>
    <property type="molecule type" value="Transcribed_RNA"/>
</dbReference>
<sequence>MIVSIHNSNSRNIQFRALA</sequence>
<dbReference type="AlphaFoldDB" id="A0A0A9DW00"/>
<organism evidence="1">
    <name type="scientific">Arundo donax</name>
    <name type="common">Giant reed</name>
    <name type="synonym">Donax arundinaceus</name>
    <dbReference type="NCBI Taxonomy" id="35708"/>
    <lineage>
        <taxon>Eukaryota</taxon>
        <taxon>Viridiplantae</taxon>
        <taxon>Streptophyta</taxon>
        <taxon>Embryophyta</taxon>
        <taxon>Tracheophyta</taxon>
        <taxon>Spermatophyta</taxon>
        <taxon>Magnoliopsida</taxon>
        <taxon>Liliopsida</taxon>
        <taxon>Poales</taxon>
        <taxon>Poaceae</taxon>
        <taxon>PACMAD clade</taxon>
        <taxon>Arundinoideae</taxon>
        <taxon>Arundineae</taxon>
        <taxon>Arundo</taxon>
    </lineage>
</organism>
<accession>A0A0A9DW00</accession>
<name>A0A0A9DW00_ARUDO</name>